<gene>
    <name evidence="3" type="ORF">ElyMa_000352700</name>
</gene>
<dbReference type="EMBL" id="BMAT01000696">
    <property type="protein sequence ID" value="GFR71408.1"/>
    <property type="molecule type" value="Genomic_DNA"/>
</dbReference>
<feature type="region of interest" description="Disordered" evidence="1">
    <location>
        <begin position="350"/>
        <end position="428"/>
    </location>
</feature>
<feature type="region of interest" description="Disordered" evidence="1">
    <location>
        <begin position="158"/>
        <end position="330"/>
    </location>
</feature>
<evidence type="ECO:0000256" key="1">
    <source>
        <dbReference type="SAM" id="MobiDB-lite"/>
    </source>
</evidence>
<reference evidence="3 4" key="1">
    <citation type="journal article" date="2021" name="Elife">
        <title>Chloroplast acquisition without the gene transfer in kleptoplastic sea slugs, Plakobranchus ocellatus.</title>
        <authorList>
            <person name="Maeda T."/>
            <person name="Takahashi S."/>
            <person name="Yoshida T."/>
            <person name="Shimamura S."/>
            <person name="Takaki Y."/>
            <person name="Nagai Y."/>
            <person name="Toyoda A."/>
            <person name="Suzuki Y."/>
            <person name="Arimoto A."/>
            <person name="Ishii H."/>
            <person name="Satoh N."/>
            <person name="Nishiyama T."/>
            <person name="Hasebe M."/>
            <person name="Maruyama T."/>
            <person name="Minagawa J."/>
            <person name="Obokata J."/>
            <person name="Shigenobu S."/>
        </authorList>
    </citation>
    <scope>NUCLEOTIDE SEQUENCE [LARGE SCALE GENOMIC DNA]</scope>
</reference>
<organism evidence="3 4">
    <name type="scientific">Elysia marginata</name>
    <dbReference type="NCBI Taxonomy" id="1093978"/>
    <lineage>
        <taxon>Eukaryota</taxon>
        <taxon>Metazoa</taxon>
        <taxon>Spiralia</taxon>
        <taxon>Lophotrochozoa</taxon>
        <taxon>Mollusca</taxon>
        <taxon>Gastropoda</taxon>
        <taxon>Heterobranchia</taxon>
        <taxon>Euthyneura</taxon>
        <taxon>Panpulmonata</taxon>
        <taxon>Sacoglossa</taxon>
        <taxon>Placobranchoidea</taxon>
        <taxon>Plakobranchidae</taxon>
        <taxon>Elysia</taxon>
    </lineage>
</organism>
<feature type="region of interest" description="Disordered" evidence="1">
    <location>
        <begin position="1"/>
        <end position="100"/>
    </location>
</feature>
<evidence type="ECO:0000256" key="2">
    <source>
        <dbReference type="SAM" id="Phobius"/>
    </source>
</evidence>
<evidence type="ECO:0000313" key="4">
    <source>
        <dbReference type="Proteomes" id="UP000762676"/>
    </source>
</evidence>
<evidence type="ECO:0000313" key="3">
    <source>
        <dbReference type="EMBL" id="GFR71408.1"/>
    </source>
</evidence>
<comment type="caution">
    <text evidence="3">The sequence shown here is derived from an EMBL/GenBank/DDBJ whole genome shotgun (WGS) entry which is preliminary data.</text>
</comment>
<feature type="compositionally biased region" description="Polar residues" evidence="1">
    <location>
        <begin position="178"/>
        <end position="187"/>
    </location>
</feature>
<dbReference type="AlphaFoldDB" id="A0AAV4FDC8"/>
<feature type="compositionally biased region" description="Low complexity" evidence="1">
    <location>
        <begin position="309"/>
        <end position="330"/>
    </location>
</feature>
<dbReference type="Proteomes" id="UP000762676">
    <property type="component" value="Unassembled WGS sequence"/>
</dbReference>
<feature type="compositionally biased region" description="Polar residues" evidence="1">
    <location>
        <begin position="82"/>
        <end position="92"/>
    </location>
</feature>
<feature type="compositionally biased region" description="Low complexity" evidence="1">
    <location>
        <begin position="216"/>
        <end position="249"/>
    </location>
</feature>
<feature type="compositionally biased region" description="Polar residues" evidence="1">
    <location>
        <begin position="250"/>
        <end position="299"/>
    </location>
</feature>
<keyword evidence="4" id="KW-1185">Reference proteome</keyword>
<accession>A0AAV4FDC8</accession>
<feature type="region of interest" description="Disordered" evidence="1">
    <location>
        <begin position="682"/>
        <end position="726"/>
    </location>
</feature>
<sequence length="726" mass="76319">MSRGAWDGSVSSEATSSPQSSSETASPETTGTTSETSQSAMMEPSTTTTAATASLSTAASPGHLSSSSTPGSPNTTETGSSMNNLIDTSQQPGVIGTGSEMIDTTANTTADLVHGISTTMTVSTTFSSTFDQGEGSNTSFSTESDTVLPTSSITNSLFNETSSSSETITTISGNTSSADSQAIDNVNTTSKETSTSATTDVSSAVDTSELPGTNGSSVPPSLSLTSPTSLLSTGGISSTSDGGVSSDSSAEASTRALTSDTSHAETDSTTLGPAGQTTITDRTSGQDLSDTSPQESTTIMAPPSYASRPTTTTNATTAPPGDVTTAAAPSTTSTTINILSTTYSSSAVPVSVESTQETPSQASPGASNTTYQPVSETSSSSQTPEMSPSFSTEQLPPQTSQTIYLTSPSSTSGTPNQTRKPNGRNQSDFSFNEDVILVEKIRLVFLGNYENDTIFAKEVKETLNKFLLAATRLQKSKAGTDWWFELSVIGQPQQYQNQSTLLDFRIRHTSGEEIIDTFERYQLKKYFKDKVNLSLVAECRPSENCQESPLSSASKDASSFWEHNAPVFITVLVLFAIIFLVVMVGLLGGKCRDRWWRRGTYNASRDDYEAYDTKPLSEQTKLRPVSGVSGGLSSPFPDDHITQNEADTNHLKDAAEQETALLTGDDNANAEVNDNTWVIPLEDAPSHHSNGHSGPITTTTSAPTPTAKSATTTVQGRNDAFVSTRF</sequence>
<feature type="compositionally biased region" description="Polar residues" evidence="1">
    <location>
        <begin position="352"/>
        <end position="374"/>
    </location>
</feature>
<feature type="compositionally biased region" description="Polar residues" evidence="1">
    <location>
        <begin position="687"/>
        <end position="696"/>
    </location>
</feature>
<keyword evidence="2" id="KW-0472">Membrane</keyword>
<proteinExistence type="predicted"/>
<feature type="compositionally biased region" description="Low complexity" evidence="1">
    <location>
        <begin position="159"/>
        <end position="177"/>
    </location>
</feature>
<keyword evidence="2" id="KW-0812">Transmembrane</keyword>
<name>A0AAV4FDC8_9GAST</name>
<feature type="compositionally biased region" description="Low complexity" evidence="1">
    <location>
        <begin position="697"/>
        <end position="713"/>
    </location>
</feature>
<protein>
    <recommendedName>
        <fullName evidence="5">SEA domain-containing protein</fullName>
    </recommendedName>
</protein>
<evidence type="ECO:0008006" key="5">
    <source>
        <dbReference type="Google" id="ProtNLM"/>
    </source>
</evidence>
<feature type="compositionally biased region" description="Low complexity" evidence="1">
    <location>
        <begin position="11"/>
        <end position="81"/>
    </location>
</feature>
<feature type="compositionally biased region" description="Low complexity" evidence="1">
    <location>
        <begin position="375"/>
        <end position="391"/>
    </location>
</feature>
<feature type="transmembrane region" description="Helical" evidence="2">
    <location>
        <begin position="567"/>
        <end position="588"/>
    </location>
</feature>
<feature type="compositionally biased region" description="Polar residues" evidence="1">
    <location>
        <begin position="392"/>
        <end position="428"/>
    </location>
</feature>
<keyword evidence="2" id="KW-1133">Transmembrane helix</keyword>
<feature type="compositionally biased region" description="Low complexity" evidence="1">
    <location>
        <begin position="188"/>
        <end position="208"/>
    </location>
</feature>